<dbReference type="KEGG" id="maw:19245716"/>
<dbReference type="STRING" id="655827.E9DV15"/>
<dbReference type="AlphaFoldDB" id="E9DV15"/>
<dbReference type="eggNOG" id="KOG2483">
    <property type="taxonomic scope" value="Eukaryota"/>
</dbReference>
<sequence>MAPSHSENKEKQKKRVRNWTADDRAVHRVFERSRREAFKESLQNLAALIPSLNSVDPGKLSKHVVVDEAIAHLQEMNQKASESQMVIDSLLAERQQLLAEMSLWRASAGMESCALPASTPEIAYSVETGAEVPVPTANLTDASGQLENLSQLGSEIDVMAMEPLAVPGAGGTLEGLPQVAELLASKNATCGVASWQTMDYGIGSLS</sequence>
<dbReference type="OrthoDB" id="8964853at2759"/>
<dbReference type="SMART" id="SM00353">
    <property type="entry name" value="HLH"/>
    <property type="match status" value="1"/>
</dbReference>
<keyword evidence="5" id="KW-0539">Nucleus</keyword>
<dbReference type="EMBL" id="GL698475">
    <property type="protein sequence ID" value="EFY92439.1"/>
    <property type="molecule type" value="Genomic_DNA"/>
</dbReference>
<dbReference type="PROSITE" id="PS50888">
    <property type="entry name" value="BHLH"/>
    <property type="match status" value="1"/>
</dbReference>
<evidence type="ECO:0000256" key="1">
    <source>
        <dbReference type="ARBA" id="ARBA00023015"/>
    </source>
</evidence>
<keyword evidence="1" id="KW-0805">Transcription regulation</keyword>
<dbReference type="HOGENOM" id="CLU_1332197_0_0_1"/>
<keyword evidence="2" id="KW-0238">DNA-binding</keyword>
<proteinExistence type="predicted"/>
<evidence type="ECO:0000256" key="4">
    <source>
        <dbReference type="ARBA" id="ARBA00023163"/>
    </source>
</evidence>
<dbReference type="PANTHER" id="PTHR10328">
    <property type="entry name" value="PROTEIN MAX MYC-ASSOCIATED FACTOR X"/>
    <property type="match status" value="1"/>
</dbReference>
<evidence type="ECO:0000313" key="8">
    <source>
        <dbReference type="Proteomes" id="UP000002499"/>
    </source>
</evidence>
<dbReference type="GO" id="GO:0003677">
    <property type="term" value="F:DNA binding"/>
    <property type="evidence" value="ECO:0007669"/>
    <property type="project" value="UniProtKB-KW"/>
</dbReference>
<dbReference type="Gene3D" id="4.10.280.10">
    <property type="entry name" value="Helix-loop-helix DNA-binding domain"/>
    <property type="match status" value="1"/>
</dbReference>
<dbReference type="GeneID" id="19245716"/>
<dbReference type="InterPro" id="IPR036638">
    <property type="entry name" value="HLH_DNA-bd_sf"/>
</dbReference>
<dbReference type="GO" id="GO:0045944">
    <property type="term" value="P:positive regulation of transcription by RNA polymerase II"/>
    <property type="evidence" value="ECO:0007669"/>
    <property type="project" value="TreeGrafter"/>
</dbReference>
<dbReference type="Pfam" id="PF00010">
    <property type="entry name" value="HLH"/>
    <property type="match status" value="1"/>
</dbReference>
<reference evidence="7 8" key="1">
    <citation type="journal article" date="2011" name="PLoS Genet.">
        <title>Genome sequencing and comparative transcriptomics of the model entomopathogenic fungi Metarhizium anisopliae and M. acridum.</title>
        <authorList>
            <person name="Gao Q."/>
            <person name="Jin K."/>
            <person name="Ying S.H."/>
            <person name="Zhang Y."/>
            <person name="Xiao G."/>
            <person name="Shang Y."/>
            <person name="Duan Z."/>
            <person name="Hu X."/>
            <person name="Xie X.Q."/>
            <person name="Zhou G."/>
            <person name="Peng G."/>
            <person name="Luo Z."/>
            <person name="Huang W."/>
            <person name="Wang B."/>
            <person name="Fang W."/>
            <person name="Wang S."/>
            <person name="Zhong Y."/>
            <person name="Ma L.J."/>
            <person name="St Leger R.J."/>
            <person name="Zhao G.P."/>
            <person name="Pei Y."/>
            <person name="Feng M.G."/>
            <person name="Xia Y."/>
            <person name="Wang C."/>
        </authorList>
    </citation>
    <scope>NUCLEOTIDE SEQUENCE [LARGE SCALE GENOMIC DNA]</scope>
    <source>
        <strain evidence="7 8">CQMa 102</strain>
    </source>
</reference>
<protein>
    <recommendedName>
        <fullName evidence="6">BHLH domain-containing protein</fullName>
    </recommendedName>
</protein>
<dbReference type="GO" id="GO:0090575">
    <property type="term" value="C:RNA polymerase II transcription regulator complex"/>
    <property type="evidence" value="ECO:0007669"/>
    <property type="project" value="TreeGrafter"/>
</dbReference>
<evidence type="ECO:0000256" key="2">
    <source>
        <dbReference type="ARBA" id="ARBA00023125"/>
    </source>
</evidence>
<evidence type="ECO:0000256" key="3">
    <source>
        <dbReference type="ARBA" id="ARBA00023159"/>
    </source>
</evidence>
<keyword evidence="3" id="KW-0010">Activator</keyword>
<dbReference type="PANTHER" id="PTHR10328:SF3">
    <property type="entry name" value="PROTEIN MAX"/>
    <property type="match status" value="1"/>
</dbReference>
<dbReference type="InterPro" id="IPR011598">
    <property type="entry name" value="bHLH_dom"/>
</dbReference>
<dbReference type="RefSeq" id="XP_007807745.1">
    <property type="nucleotide sequence ID" value="XM_007809554.1"/>
</dbReference>
<name>E9DV15_METAQ</name>
<keyword evidence="4" id="KW-0804">Transcription</keyword>
<dbReference type="GO" id="GO:0046983">
    <property type="term" value="F:protein dimerization activity"/>
    <property type="evidence" value="ECO:0007669"/>
    <property type="project" value="InterPro"/>
</dbReference>
<organism evidence="8">
    <name type="scientific">Metarhizium acridum (strain CQMa 102)</name>
    <dbReference type="NCBI Taxonomy" id="655827"/>
    <lineage>
        <taxon>Eukaryota</taxon>
        <taxon>Fungi</taxon>
        <taxon>Dikarya</taxon>
        <taxon>Ascomycota</taxon>
        <taxon>Pezizomycotina</taxon>
        <taxon>Sordariomycetes</taxon>
        <taxon>Hypocreomycetidae</taxon>
        <taxon>Hypocreales</taxon>
        <taxon>Clavicipitaceae</taxon>
        <taxon>Metarhizium</taxon>
    </lineage>
</organism>
<keyword evidence="8" id="KW-1185">Reference proteome</keyword>
<accession>E9DV15</accession>
<evidence type="ECO:0000259" key="6">
    <source>
        <dbReference type="PROSITE" id="PS50888"/>
    </source>
</evidence>
<evidence type="ECO:0000256" key="5">
    <source>
        <dbReference type="ARBA" id="ARBA00023242"/>
    </source>
</evidence>
<dbReference type="SUPFAM" id="SSF47459">
    <property type="entry name" value="HLH, helix-loop-helix DNA-binding domain"/>
    <property type="match status" value="1"/>
</dbReference>
<dbReference type="GO" id="GO:0003700">
    <property type="term" value="F:DNA-binding transcription factor activity"/>
    <property type="evidence" value="ECO:0007669"/>
    <property type="project" value="TreeGrafter"/>
</dbReference>
<dbReference type="Proteomes" id="UP000002499">
    <property type="component" value="Unassembled WGS sequence"/>
</dbReference>
<gene>
    <name evidence="7" type="ORF">MAC_01405</name>
</gene>
<dbReference type="InParanoid" id="E9DV15"/>
<evidence type="ECO:0000313" key="7">
    <source>
        <dbReference type="EMBL" id="EFY92439.1"/>
    </source>
</evidence>
<feature type="domain" description="BHLH" evidence="6">
    <location>
        <begin position="22"/>
        <end position="76"/>
    </location>
</feature>